<evidence type="ECO:0000256" key="1">
    <source>
        <dbReference type="SAM" id="MobiDB-lite"/>
    </source>
</evidence>
<proteinExistence type="predicted"/>
<dbReference type="Proteomes" id="UP000054166">
    <property type="component" value="Unassembled WGS sequence"/>
</dbReference>
<feature type="compositionally biased region" description="Basic residues" evidence="1">
    <location>
        <begin position="502"/>
        <end position="517"/>
    </location>
</feature>
<organism evidence="2 3">
    <name type="scientific">Piloderma croceum (strain F 1598)</name>
    <dbReference type="NCBI Taxonomy" id="765440"/>
    <lineage>
        <taxon>Eukaryota</taxon>
        <taxon>Fungi</taxon>
        <taxon>Dikarya</taxon>
        <taxon>Basidiomycota</taxon>
        <taxon>Agaricomycotina</taxon>
        <taxon>Agaricomycetes</taxon>
        <taxon>Agaricomycetidae</taxon>
        <taxon>Atheliales</taxon>
        <taxon>Atheliaceae</taxon>
        <taxon>Piloderma</taxon>
    </lineage>
</organism>
<feature type="compositionally biased region" description="Low complexity" evidence="1">
    <location>
        <begin position="105"/>
        <end position="127"/>
    </location>
</feature>
<dbReference type="AlphaFoldDB" id="A0A0C3EWY5"/>
<gene>
    <name evidence="2" type="ORF">PILCRDRAFT_16055</name>
</gene>
<feature type="compositionally biased region" description="Pro residues" evidence="1">
    <location>
        <begin position="61"/>
        <end position="75"/>
    </location>
</feature>
<reference evidence="3" key="2">
    <citation type="submission" date="2015-01" db="EMBL/GenBank/DDBJ databases">
        <title>Evolutionary Origins and Diversification of the Mycorrhizal Mutualists.</title>
        <authorList>
            <consortium name="DOE Joint Genome Institute"/>
            <consortium name="Mycorrhizal Genomics Consortium"/>
            <person name="Kohler A."/>
            <person name="Kuo A."/>
            <person name="Nagy L.G."/>
            <person name="Floudas D."/>
            <person name="Copeland A."/>
            <person name="Barry K.W."/>
            <person name="Cichocki N."/>
            <person name="Veneault-Fourrey C."/>
            <person name="LaButti K."/>
            <person name="Lindquist E.A."/>
            <person name="Lipzen A."/>
            <person name="Lundell T."/>
            <person name="Morin E."/>
            <person name="Murat C."/>
            <person name="Riley R."/>
            <person name="Ohm R."/>
            <person name="Sun H."/>
            <person name="Tunlid A."/>
            <person name="Henrissat B."/>
            <person name="Grigoriev I.V."/>
            <person name="Hibbett D.S."/>
            <person name="Martin F."/>
        </authorList>
    </citation>
    <scope>NUCLEOTIDE SEQUENCE [LARGE SCALE GENOMIC DNA]</scope>
    <source>
        <strain evidence="3">F 1598</strain>
    </source>
</reference>
<feature type="compositionally biased region" description="Basic and acidic residues" evidence="1">
    <location>
        <begin position="518"/>
        <end position="532"/>
    </location>
</feature>
<sequence length="553" mass="60797">MGKPIPQSHQTPTHIEPIAGQDLSPGPQSQPASRPLNDETMDEWVPSPIPQSHQIPTDIEPCPPITGQDPPPDPQSQPTSRPLNDETVDEQVLPPIAQSHQIPNTGGLLLATGSTSTSPSTDSQSCSERINPFMLQSQSHQHLVAFPPPTFTTNPFSPQNNPNHQLNASQQVLGRRHWDLSPQGRVPKRLRARNEEPEIPHNHSNEISAHTVLDMLEVHDREVREDFLNELCRILTNTIRAPNFTGQTAAAALTEDKILEIIRPLLPKTPSDLAAQQTEDVEMLPPPAGHAVIAANLFVEIRNIPQVDSVPRPSLSPSTALQESSSSSQSPSSSPSSSQSSSSSQLPDLDSDKAEETDELPVSYKKTATRQKERNRYHAAIRSFLIDKKVQIPPKRIAGTQVIPRRAAPADVEKYEDDQIGGPDKADIVIAWHQPLTSASQWNVDAITFLAENAQQLLRASEIKYDKSWLELPELIKQITACLRDTKAIMNLSSGGPAKNATARRRARRQSKVTRRHTVAEENKHRDPSAWKEVREAVDAAGVDGMSGEETDG</sequence>
<name>A0A0C3EWY5_PILCF</name>
<feature type="region of interest" description="Disordered" evidence="1">
    <location>
        <begin position="493"/>
        <end position="532"/>
    </location>
</feature>
<feature type="region of interest" description="Disordered" evidence="1">
    <location>
        <begin position="308"/>
        <end position="372"/>
    </location>
</feature>
<feature type="compositionally biased region" description="Low complexity" evidence="1">
    <location>
        <begin position="315"/>
        <end position="348"/>
    </location>
</feature>
<dbReference type="STRING" id="765440.A0A0C3EWY5"/>
<evidence type="ECO:0000313" key="3">
    <source>
        <dbReference type="Proteomes" id="UP000054166"/>
    </source>
</evidence>
<protein>
    <submittedName>
        <fullName evidence="2">Uncharacterized protein</fullName>
    </submittedName>
</protein>
<dbReference type="EMBL" id="KN833125">
    <property type="protein sequence ID" value="KIM72524.1"/>
    <property type="molecule type" value="Genomic_DNA"/>
</dbReference>
<feature type="region of interest" description="Disordered" evidence="1">
    <location>
        <begin position="1"/>
        <end position="127"/>
    </location>
</feature>
<dbReference type="HOGENOM" id="CLU_492664_0_0_1"/>
<reference evidence="2 3" key="1">
    <citation type="submission" date="2014-04" db="EMBL/GenBank/DDBJ databases">
        <authorList>
            <consortium name="DOE Joint Genome Institute"/>
            <person name="Kuo A."/>
            <person name="Tarkka M."/>
            <person name="Buscot F."/>
            <person name="Kohler A."/>
            <person name="Nagy L.G."/>
            <person name="Floudas D."/>
            <person name="Copeland A."/>
            <person name="Barry K.W."/>
            <person name="Cichocki N."/>
            <person name="Veneault-Fourrey C."/>
            <person name="LaButti K."/>
            <person name="Lindquist E.A."/>
            <person name="Lipzen A."/>
            <person name="Lundell T."/>
            <person name="Morin E."/>
            <person name="Murat C."/>
            <person name="Sun H."/>
            <person name="Tunlid A."/>
            <person name="Henrissat B."/>
            <person name="Grigoriev I.V."/>
            <person name="Hibbett D.S."/>
            <person name="Martin F."/>
            <person name="Nordberg H.P."/>
            <person name="Cantor M.N."/>
            <person name="Hua S.X."/>
        </authorList>
    </citation>
    <scope>NUCLEOTIDE SEQUENCE [LARGE SCALE GENOMIC DNA]</scope>
    <source>
        <strain evidence="2 3">F 1598</strain>
    </source>
</reference>
<accession>A0A0C3EWY5</accession>
<evidence type="ECO:0000313" key="2">
    <source>
        <dbReference type="EMBL" id="KIM72524.1"/>
    </source>
</evidence>
<dbReference type="InParanoid" id="A0A0C3EWY5"/>
<keyword evidence="3" id="KW-1185">Reference proteome</keyword>